<comment type="caution">
    <text evidence="1">The sequence shown here is derived from an EMBL/GenBank/DDBJ whole genome shotgun (WGS) entry which is preliminary data.</text>
</comment>
<sequence>MKVDFINSERVKVGDEELIYFMHPNMLRDKLIEAVEKIGAQKFFSSPEENVKKARENVAEYFFVLGLKKDSGQDWFLMQPKKDPPDFILMTVAANPITITLDHFELVEIPGRCKSFEEMLEIVRGKLNKGYAGKYHLLIFVNHEKSKEWINTLHQQIQDFAPFKTVWTVHLVWYKGKSSLYGSVVNRLRPYPTRSIEVALDDEALRQSSPLPDHMEELKIDGKTFINFKPDFVKELTMAMRKSLLARSQARR</sequence>
<gene>
    <name evidence="1" type="ORF">A2569_00780</name>
</gene>
<organism evidence="1 2">
    <name type="scientific">Candidatus Vogelbacteria bacterium RIFOXYD1_FULL_51_18</name>
    <dbReference type="NCBI Taxonomy" id="1802440"/>
    <lineage>
        <taxon>Bacteria</taxon>
        <taxon>Candidatus Vogeliibacteriota</taxon>
    </lineage>
</organism>
<protein>
    <submittedName>
        <fullName evidence="1">Uncharacterized protein</fullName>
    </submittedName>
</protein>
<proteinExistence type="predicted"/>
<evidence type="ECO:0000313" key="2">
    <source>
        <dbReference type="Proteomes" id="UP000177090"/>
    </source>
</evidence>
<dbReference type="AlphaFoldDB" id="A0A1G2QJ16"/>
<dbReference type="EMBL" id="MHTL01000011">
    <property type="protein sequence ID" value="OHA60595.1"/>
    <property type="molecule type" value="Genomic_DNA"/>
</dbReference>
<dbReference type="Proteomes" id="UP000177090">
    <property type="component" value="Unassembled WGS sequence"/>
</dbReference>
<accession>A0A1G2QJ16</accession>
<dbReference type="STRING" id="1802440.A2569_00780"/>
<name>A0A1G2QJ16_9BACT</name>
<reference evidence="1 2" key="1">
    <citation type="journal article" date="2016" name="Nat. Commun.">
        <title>Thousands of microbial genomes shed light on interconnected biogeochemical processes in an aquifer system.</title>
        <authorList>
            <person name="Anantharaman K."/>
            <person name="Brown C.T."/>
            <person name="Hug L.A."/>
            <person name="Sharon I."/>
            <person name="Castelle C.J."/>
            <person name="Probst A.J."/>
            <person name="Thomas B.C."/>
            <person name="Singh A."/>
            <person name="Wilkins M.J."/>
            <person name="Karaoz U."/>
            <person name="Brodie E.L."/>
            <person name="Williams K.H."/>
            <person name="Hubbard S.S."/>
            <person name="Banfield J.F."/>
        </authorList>
    </citation>
    <scope>NUCLEOTIDE SEQUENCE [LARGE SCALE GENOMIC DNA]</scope>
</reference>
<evidence type="ECO:0000313" key="1">
    <source>
        <dbReference type="EMBL" id="OHA60595.1"/>
    </source>
</evidence>